<dbReference type="HOGENOM" id="CLU_013783_0_0_1"/>
<organism evidence="6 7">
    <name type="scientific">[Torrubiella] hemipterigena</name>
    <dbReference type="NCBI Taxonomy" id="1531966"/>
    <lineage>
        <taxon>Eukaryota</taxon>
        <taxon>Fungi</taxon>
        <taxon>Dikarya</taxon>
        <taxon>Ascomycota</taxon>
        <taxon>Pezizomycotina</taxon>
        <taxon>Sordariomycetes</taxon>
        <taxon>Hypocreomycetidae</taxon>
        <taxon>Hypocreales</taxon>
        <taxon>Clavicipitaceae</taxon>
        <taxon>Clavicipitaceae incertae sedis</taxon>
        <taxon>'Torrubiella' clade</taxon>
    </lineage>
</organism>
<dbReference type="Gene3D" id="3.40.50.200">
    <property type="entry name" value="Peptidase S8/S53 domain"/>
    <property type="match status" value="1"/>
</dbReference>
<evidence type="ECO:0000256" key="3">
    <source>
        <dbReference type="ARBA" id="ARBA00022825"/>
    </source>
</evidence>
<keyword evidence="2" id="KW-0378">Hydrolase</keyword>
<evidence type="ECO:0000313" key="6">
    <source>
        <dbReference type="EMBL" id="CEJ91354.1"/>
    </source>
</evidence>
<dbReference type="InterPro" id="IPR050819">
    <property type="entry name" value="Tripeptidyl-peptidase_I"/>
</dbReference>
<dbReference type="EMBL" id="CDHN01000003">
    <property type="protein sequence ID" value="CEJ91354.1"/>
    <property type="molecule type" value="Genomic_DNA"/>
</dbReference>
<proteinExistence type="predicted"/>
<dbReference type="GO" id="GO:0004252">
    <property type="term" value="F:serine-type endopeptidase activity"/>
    <property type="evidence" value="ECO:0007669"/>
    <property type="project" value="InterPro"/>
</dbReference>
<protein>
    <recommendedName>
        <fullName evidence="5">Peptidase S53 domain-containing protein</fullName>
    </recommendedName>
</protein>
<dbReference type="InterPro" id="IPR036852">
    <property type="entry name" value="Peptidase_S8/S53_dom_sf"/>
</dbReference>
<evidence type="ECO:0000256" key="2">
    <source>
        <dbReference type="ARBA" id="ARBA00022801"/>
    </source>
</evidence>
<dbReference type="SUPFAM" id="SSF52743">
    <property type="entry name" value="Subtilisin-like"/>
    <property type="match status" value="1"/>
</dbReference>
<keyword evidence="1" id="KW-0645">Protease</keyword>
<dbReference type="OrthoDB" id="409122at2759"/>
<accession>A0A0A1T986</accession>
<dbReference type="PROSITE" id="PS51695">
    <property type="entry name" value="SEDOLISIN"/>
    <property type="match status" value="1"/>
</dbReference>
<dbReference type="InterPro" id="IPR030400">
    <property type="entry name" value="Sedolisin_dom"/>
</dbReference>
<gene>
    <name evidence="6" type="ORF">VHEMI07072</name>
</gene>
<dbReference type="PROSITE" id="PS00138">
    <property type="entry name" value="SUBTILASE_SER"/>
    <property type="match status" value="1"/>
</dbReference>
<evidence type="ECO:0000313" key="7">
    <source>
        <dbReference type="Proteomes" id="UP000039046"/>
    </source>
</evidence>
<dbReference type="PANTHER" id="PTHR14218:SF19">
    <property type="entry name" value="SERINE PROTEASE AORO, PUTATIVE (AFU_ORTHOLOGUE AFUA_6G10250)-RELATED"/>
    <property type="match status" value="1"/>
</dbReference>
<feature type="domain" description="Peptidase S53" evidence="5">
    <location>
        <begin position="1"/>
        <end position="241"/>
    </location>
</feature>
<dbReference type="InterPro" id="IPR023828">
    <property type="entry name" value="Peptidase_S8_Ser-AS"/>
</dbReference>
<keyword evidence="3" id="KW-0720">Serine protease</keyword>
<keyword evidence="7" id="KW-1185">Reference proteome</keyword>
<dbReference type="STRING" id="1531966.A0A0A1T986"/>
<sequence length="241" mass="26297">MGVTAVISSGDAGVSSRNGQCLGPHHDVFVADDFCGCPYVLCVGATKLNAIDKPEVAVDRFSSGGGFSNIHHRPSYQNHVLDNYLLRHNPNYRSYNTSDDLIPDNEGIYNRGGRAFPDISALGQEGAVVTNGMFQLSGGTSMSSPIIAAIINRINEKRLSIGKGPVDFVNPALYNMTSKKQKYQDYFNNVTSGDQSLRGIGSDRFYSSCGNKGFSCVEGWDPVTGLGTPRYDRWEEYFVKL</sequence>
<evidence type="ECO:0000259" key="5">
    <source>
        <dbReference type="PROSITE" id="PS51695"/>
    </source>
</evidence>
<dbReference type="Proteomes" id="UP000039046">
    <property type="component" value="Unassembled WGS sequence"/>
</dbReference>
<name>A0A0A1T986_9HYPO</name>
<dbReference type="GO" id="GO:0006508">
    <property type="term" value="P:proteolysis"/>
    <property type="evidence" value="ECO:0007669"/>
    <property type="project" value="UniProtKB-KW"/>
</dbReference>
<dbReference type="GO" id="GO:0008240">
    <property type="term" value="F:tripeptidyl-peptidase activity"/>
    <property type="evidence" value="ECO:0007669"/>
    <property type="project" value="TreeGrafter"/>
</dbReference>
<dbReference type="PANTHER" id="PTHR14218">
    <property type="entry name" value="PROTEASE S8 TRIPEPTIDYL PEPTIDASE I CLN2"/>
    <property type="match status" value="1"/>
</dbReference>
<dbReference type="AlphaFoldDB" id="A0A0A1T986"/>
<evidence type="ECO:0000256" key="4">
    <source>
        <dbReference type="PROSITE-ProRule" id="PRU01032"/>
    </source>
</evidence>
<reference evidence="6 7" key="1">
    <citation type="journal article" date="2015" name="Genome Announc.">
        <title>Draft Genome Sequence and Gene Annotation of the Entomopathogenic Fungus Verticillium hemipterigenum.</title>
        <authorList>
            <person name="Horn F."/>
            <person name="Habel A."/>
            <person name="Scharf D.H."/>
            <person name="Dworschak J."/>
            <person name="Brakhage A.A."/>
            <person name="Guthke R."/>
            <person name="Hertweck C."/>
            <person name="Linde J."/>
        </authorList>
    </citation>
    <scope>NUCLEOTIDE SEQUENCE [LARGE SCALE GENOMIC DNA]</scope>
</reference>
<evidence type="ECO:0000256" key="1">
    <source>
        <dbReference type="ARBA" id="ARBA00022670"/>
    </source>
</evidence>
<comment type="caution">
    <text evidence="4">Lacks conserved residue(s) required for the propagation of feature annotation.</text>
</comment>